<feature type="transmembrane region" description="Helical" evidence="10">
    <location>
        <begin position="528"/>
        <end position="548"/>
    </location>
</feature>
<evidence type="ECO:0000313" key="12">
    <source>
        <dbReference type="Proteomes" id="UP000292447"/>
    </source>
</evidence>
<dbReference type="AlphaFoldDB" id="A0A4P6XMH5"/>
<dbReference type="GO" id="GO:0016020">
    <property type="term" value="C:membrane"/>
    <property type="evidence" value="ECO:0007669"/>
    <property type="project" value="UniProtKB-SubCell"/>
</dbReference>
<proteinExistence type="inferred from homology"/>
<dbReference type="EMBL" id="CP034458">
    <property type="protein sequence ID" value="QBM88049.1"/>
    <property type="molecule type" value="Genomic_DNA"/>
</dbReference>
<dbReference type="Proteomes" id="UP000292447">
    <property type="component" value="Chromosome III"/>
</dbReference>
<dbReference type="InterPro" id="IPR004648">
    <property type="entry name" value="Oligpept_transpt"/>
</dbReference>
<feature type="transmembrane region" description="Helical" evidence="10">
    <location>
        <begin position="277"/>
        <end position="295"/>
    </location>
</feature>
<feature type="transmembrane region" description="Helical" evidence="10">
    <location>
        <begin position="250"/>
        <end position="271"/>
    </location>
</feature>
<protein>
    <submittedName>
        <fullName evidence="11">Small oligopeptide transporter, OPT family</fullName>
    </submittedName>
</protein>
<feature type="transmembrane region" description="Helical" evidence="10">
    <location>
        <begin position="464"/>
        <end position="483"/>
    </location>
</feature>
<dbReference type="InterPro" id="IPR004813">
    <property type="entry name" value="OPT"/>
</dbReference>
<feature type="compositionally biased region" description="Low complexity" evidence="9">
    <location>
        <begin position="14"/>
        <end position="24"/>
    </location>
</feature>
<evidence type="ECO:0000256" key="2">
    <source>
        <dbReference type="ARBA" id="ARBA00008807"/>
    </source>
</evidence>
<dbReference type="GO" id="GO:0015031">
    <property type="term" value="P:protein transport"/>
    <property type="evidence" value="ECO:0007669"/>
    <property type="project" value="UniProtKB-KW"/>
</dbReference>
<keyword evidence="6" id="KW-0653">Protein transport</keyword>
<keyword evidence="12" id="KW-1185">Reference proteome</keyword>
<keyword evidence="7 10" id="KW-1133">Transmembrane helix</keyword>
<name>A0A4P6XMH5_9ASCO</name>
<evidence type="ECO:0000256" key="9">
    <source>
        <dbReference type="SAM" id="MobiDB-lite"/>
    </source>
</evidence>
<dbReference type="NCBIfam" id="TIGR00727">
    <property type="entry name" value="ISP4_OPT"/>
    <property type="match status" value="1"/>
</dbReference>
<organism evidence="11 12">
    <name type="scientific">Metschnikowia aff. pulcherrima</name>
    <dbReference type="NCBI Taxonomy" id="2163413"/>
    <lineage>
        <taxon>Eukaryota</taxon>
        <taxon>Fungi</taxon>
        <taxon>Dikarya</taxon>
        <taxon>Ascomycota</taxon>
        <taxon>Saccharomycotina</taxon>
        <taxon>Pichiomycetes</taxon>
        <taxon>Metschnikowiaceae</taxon>
        <taxon>Metschnikowia</taxon>
    </lineage>
</organism>
<dbReference type="PANTHER" id="PTHR22601">
    <property type="entry name" value="ISP4 LIKE PROTEIN"/>
    <property type="match status" value="1"/>
</dbReference>
<dbReference type="Pfam" id="PF03169">
    <property type="entry name" value="OPT"/>
    <property type="match status" value="1"/>
</dbReference>
<gene>
    <name evidence="11" type="primary">MPUL0C00120</name>
    <name evidence="11" type="ORF">METSCH_C00120</name>
</gene>
<evidence type="ECO:0000256" key="6">
    <source>
        <dbReference type="ARBA" id="ARBA00022927"/>
    </source>
</evidence>
<accession>A0A4P6XMH5</accession>
<dbReference type="GO" id="GO:0035673">
    <property type="term" value="F:oligopeptide transmembrane transporter activity"/>
    <property type="evidence" value="ECO:0007669"/>
    <property type="project" value="InterPro"/>
</dbReference>
<feature type="transmembrane region" description="Helical" evidence="10">
    <location>
        <begin position="747"/>
        <end position="768"/>
    </location>
</feature>
<sequence length="848" mass="96933">MNEKNGEKTENYRASSSEESISASDDLRQKLSWKLGHGNVTENATNPDLEYLLEKSKTLTIEKSLEILTLCLKEHDDDPNFPYEDYEAIEALLSQNNMKYEENGTEWLTNVKMYAVLNEYFSPYPEVRAVSSPMDDPHIPCETIRAYFLGLVFCVLGTGVNEIFSRRQPSLYLSASVLQMLMYPCGLALQTILPDWGFTLFGIRHSLNPGPWTYKEQMFATILFDIAIGGMYVGYNFYVEKLDVYYGNTYITIGYQILISLATQLFGFGFAGLLRRIVIYPVRAVWPTILPTLALNRALLKPEKRERINGWTISKYKFFFIVFACSFVYMWVPDFLFQALSYFNWMTWIAPNNFNLTVITGSVAGLGLNPITSFDWNIVGYWLPLAFPFYTYMNMMVGMFIGFFVIVGLYYSNYKWTSFLPPNDNSIFTNTGGYYDVQSVLTNGKLDTDKYKDYGPPYLSAAQLVVYGANFALYTFMIPYVFFSERKSLWKSFKSLKELVTSLRSSTFKHYKDPQSRLISKYKEVPDWCFLVIMVLALVFAIVCVKIYPANTPVWGIFLMLGLNVVFVVPFCLIYAITGYYFTLEVIVELIIGYALPGNGDALMFLKALGFNITGQAQQYVYDQKMGHYAKVPPRAVFRGQLIGTVLQIIVSLLAINWEINNIKDICTDEQANNFTCPSETSYYSSSVFWGVIGPKRVFNLLYPVLPYCFLIGFLLAIVCLVIRHYYKRQTQWFQPAVIIAGFFNYAPFNLSYFIPGMYVCFAFNHVIKKRYGAWWEKYNYILSSALDAGVAFGGVIIFFAVQYHEVDLTWWGNTVSYSGTDGSVGQTSLLDPSTAPDGYFGVRQGAW</sequence>
<feature type="compositionally biased region" description="Basic and acidic residues" evidence="9">
    <location>
        <begin position="1"/>
        <end position="11"/>
    </location>
</feature>
<feature type="transmembrane region" description="Helical" evidence="10">
    <location>
        <begin position="554"/>
        <end position="573"/>
    </location>
</feature>
<feature type="transmembrane region" description="Helical" evidence="10">
    <location>
        <begin position="780"/>
        <end position="802"/>
    </location>
</feature>
<feature type="transmembrane region" description="Helical" evidence="10">
    <location>
        <begin position="389"/>
        <end position="411"/>
    </location>
</feature>
<evidence type="ECO:0000313" key="11">
    <source>
        <dbReference type="EMBL" id="QBM88049.1"/>
    </source>
</evidence>
<feature type="transmembrane region" description="Helical" evidence="10">
    <location>
        <begin position="636"/>
        <end position="656"/>
    </location>
</feature>
<reference evidence="12" key="1">
    <citation type="submission" date="2019-03" db="EMBL/GenBank/DDBJ databases">
        <title>Snf2 controls pulcherriminic acid biosynthesis and connects pigmentation and antifungal activity of the yeast Metschnikowia pulcherrima.</title>
        <authorList>
            <person name="Gore-Lloyd D."/>
            <person name="Sumann I."/>
            <person name="Brachmann A.O."/>
            <person name="Schneeberger K."/>
            <person name="Ortiz-Merino R.A."/>
            <person name="Moreno-Beltran M."/>
            <person name="Schlaefli M."/>
            <person name="Kirner P."/>
            <person name="Santos Kron A."/>
            <person name="Wolfe K.H."/>
            <person name="Piel J."/>
            <person name="Ahrens C.H."/>
            <person name="Henk D."/>
            <person name="Freimoser F.M."/>
        </authorList>
    </citation>
    <scope>NUCLEOTIDE SEQUENCE [LARGE SCALE GENOMIC DNA]</scope>
    <source>
        <strain evidence="12">APC 1.2</strain>
    </source>
</reference>
<feature type="transmembrane region" description="Helical" evidence="10">
    <location>
        <begin position="345"/>
        <end position="368"/>
    </location>
</feature>
<feature type="transmembrane region" description="Helical" evidence="10">
    <location>
        <begin position="218"/>
        <end position="238"/>
    </location>
</feature>
<keyword evidence="8 10" id="KW-0472">Membrane</keyword>
<keyword evidence="4 10" id="KW-0812">Transmembrane</keyword>
<evidence type="ECO:0000256" key="7">
    <source>
        <dbReference type="ARBA" id="ARBA00022989"/>
    </source>
</evidence>
<feature type="transmembrane region" description="Helical" evidence="10">
    <location>
        <begin position="316"/>
        <end position="333"/>
    </location>
</feature>
<evidence type="ECO:0000256" key="10">
    <source>
        <dbReference type="SAM" id="Phobius"/>
    </source>
</evidence>
<feature type="transmembrane region" description="Helical" evidence="10">
    <location>
        <begin position="171"/>
        <end position="193"/>
    </location>
</feature>
<dbReference type="NCBIfam" id="TIGR00728">
    <property type="entry name" value="OPT_sfam"/>
    <property type="match status" value="1"/>
</dbReference>
<feature type="region of interest" description="Disordered" evidence="9">
    <location>
        <begin position="1"/>
        <end position="24"/>
    </location>
</feature>
<evidence type="ECO:0000256" key="1">
    <source>
        <dbReference type="ARBA" id="ARBA00004141"/>
    </source>
</evidence>
<evidence type="ECO:0000256" key="3">
    <source>
        <dbReference type="ARBA" id="ARBA00022448"/>
    </source>
</evidence>
<evidence type="ECO:0000256" key="4">
    <source>
        <dbReference type="ARBA" id="ARBA00022692"/>
    </source>
</evidence>
<comment type="similarity">
    <text evidence="2">Belongs to the oligopeptide OPT transporter family.</text>
</comment>
<feature type="transmembrane region" description="Helical" evidence="10">
    <location>
        <begin position="580"/>
        <end position="597"/>
    </location>
</feature>
<keyword evidence="5" id="KW-0571">Peptide transport</keyword>
<evidence type="ECO:0000256" key="8">
    <source>
        <dbReference type="ARBA" id="ARBA00023136"/>
    </source>
</evidence>
<feature type="transmembrane region" description="Helical" evidence="10">
    <location>
        <begin position="705"/>
        <end position="727"/>
    </location>
</feature>
<keyword evidence="3" id="KW-0813">Transport</keyword>
<evidence type="ECO:0000256" key="5">
    <source>
        <dbReference type="ARBA" id="ARBA00022856"/>
    </source>
</evidence>
<comment type="subcellular location">
    <subcellularLocation>
        <location evidence="1">Membrane</location>
        <topology evidence="1">Multi-pass membrane protein</topology>
    </subcellularLocation>
</comment>